<dbReference type="InParanoid" id="B8MVI2"/>
<name>B8MVI2_TALSN</name>
<dbReference type="HOGENOM" id="CLU_2224962_0_0_1"/>
<dbReference type="STRING" id="441959.B8MVI2"/>
<organism evidence="1 2">
    <name type="scientific">Talaromyces stipitatus (strain ATCC 10500 / CBS 375.48 / QM 6759 / NRRL 1006)</name>
    <name type="common">Penicillium stipitatum</name>
    <dbReference type="NCBI Taxonomy" id="441959"/>
    <lineage>
        <taxon>Eukaryota</taxon>
        <taxon>Fungi</taxon>
        <taxon>Dikarya</taxon>
        <taxon>Ascomycota</taxon>
        <taxon>Pezizomycotina</taxon>
        <taxon>Eurotiomycetes</taxon>
        <taxon>Eurotiomycetidae</taxon>
        <taxon>Eurotiales</taxon>
        <taxon>Trichocomaceae</taxon>
        <taxon>Talaromyces</taxon>
        <taxon>Talaromyces sect. Talaromyces</taxon>
    </lineage>
</organism>
<keyword evidence="2" id="KW-1185">Reference proteome</keyword>
<evidence type="ECO:0000313" key="1">
    <source>
        <dbReference type="EMBL" id="EED11503.1"/>
    </source>
</evidence>
<dbReference type="VEuPathDB" id="FungiDB:TSTA_007930"/>
<dbReference type="GeneID" id="8108947"/>
<dbReference type="RefSeq" id="XP_002488819.1">
    <property type="nucleotide sequence ID" value="XM_002488774.1"/>
</dbReference>
<reference evidence="2" key="1">
    <citation type="journal article" date="2015" name="Genome Announc.">
        <title>Genome sequence of the AIDS-associated pathogen Penicillium marneffei (ATCC18224) and its near taxonomic relative Talaromyces stipitatus (ATCC10500).</title>
        <authorList>
            <person name="Nierman W.C."/>
            <person name="Fedorova-Abrams N.D."/>
            <person name="Andrianopoulos A."/>
        </authorList>
    </citation>
    <scope>NUCLEOTIDE SEQUENCE [LARGE SCALE GENOMIC DNA]</scope>
    <source>
        <strain evidence="2">ATCC 10500 / CBS 375.48 / QM 6759 / NRRL 1006</strain>
    </source>
</reference>
<dbReference type="OrthoDB" id="2976890at2759"/>
<dbReference type="EMBL" id="EQ962663">
    <property type="protein sequence ID" value="EED11503.1"/>
    <property type="molecule type" value="Genomic_DNA"/>
</dbReference>
<gene>
    <name evidence="1" type="ORF">TSTA_007930</name>
</gene>
<dbReference type="PhylomeDB" id="B8MVI2"/>
<protein>
    <recommendedName>
        <fullName evidence="3">DUF659 domain-containing protein</fullName>
    </recommendedName>
</protein>
<accession>B8MVI2</accession>
<evidence type="ECO:0008006" key="3">
    <source>
        <dbReference type="Google" id="ProtNLM"/>
    </source>
</evidence>
<sequence>MAEVLQTTLEELNIEHKVLTIIADNAANNETLMPELYFNLKEKFDNMVSPANGERKLQRFQGLDSYMCCIAHALNLITPDHGPLDSENTPAKVAMEAHLSNSSFEG</sequence>
<dbReference type="Proteomes" id="UP000001745">
    <property type="component" value="Unassembled WGS sequence"/>
</dbReference>
<evidence type="ECO:0000313" key="2">
    <source>
        <dbReference type="Proteomes" id="UP000001745"/>
    </source>
</evidence>
<dbReference type="AlphaFoldDB" id="B8MVI2"/>
<proteinExistence type="predicted"/>